<feature type="transmembrane region" description="Helical" evidence="1">
    <location>
        <begin position="104"/>
        <end position="122"/>
    </location>
</feature>
<dbReference type="AlphaFoldDB" id="A0A2A2EEW4"/>
<evidence type="ECO:0000313" key="3">
    <source>
        <dbReference type="Proteomes" id="UP000218399"/>
    </source>
</evidence>
<gene>
    <name evidence="2" type="ORF">B1526_1199</name>
</gene>
<organism evidence="2 3">
    <name type="scientific">Bifidobacterium criceti</name>
    <dbReference type="NCBI Taxonomy" id="1960969"/>
    <lineage>
        <taxon>Bacteria</taxon>
        <taxon>Bacillati</taxon>
        <taxon>Actinomycetota</taxon>
        <taxon>Actinomycetes</taxon>
        <taxon>Bifidobacteriales</taxon>
        <taxon>Bifidobacteriaceae</taxon>
        <taxon>Bifidobacterium</taxon>
    </lineage>
</organism>
<protein>
    <submittedName>
        <fullName evidence="2">Uncharacterized protein</fullName>
    </submittedName>
</protein>
<comment type="caution">
    <text evidence="2">The sequence shown here is derived from an EMBL/GenBank/DDBJ whole genome shotgun (WGS) entry which is preliminary data.</text>
</comment>
<evidence type="ECO:0000256" key="1">
    <source>
        <dbReference type="SAM" id="Phobius"/>
    </source>
</evidence>
<keyword evidence="1" id="KW-0812">Transmembrane</keyword>
<sequence length="244" mass="26997">MDTSANPTLTGNVAQNGAPAFRIHVLCGTRHESGAGLAMHDDVWIRDNPWHVHIDGVDGFSLPEMYQGSHVPTMLANAGIRRHPAAGIKHATNTAEARQWRKHIVIIVVCVAVVAAAIWIWYRYEHRTEVDPSIPLSQSYIRNCAEYISDRSWIKPQWNGNGVAVEMIDSAMYPGLARDDADSKAYECFARQIGYTQGESGFINEMTLATSSNYHLINDTFVMVCAGSREAGMITCGVFNRAFP</sequence>
<keyword evidence="3" id="KW-1185">Reference proteome</keyword>
<keyword evidence="1" id="KW-1133">Transmembrane helix</keyword>
<keyword evidence="1" id="KW-0472">Membrane</keyword>
<name>A0A2A2EEW4_9BIFI</name>
<evidence type="ECO:0000313" key="2">
    <source>
        <dbReference type="EMBL" id="PAU67476.1"/>
    </source>
</evidence>
<accession>A0A2A2EEW4</accession>
<proteinExistence type="predicted"/>
<dbReference type="Proteomes" id="UP000218399">
    <property type="component" value="Unassembled WGS sequence"/>
</dbReference>
<dbReference type="EMBL" id="MVOH01000014">
    <property type="protein sequence ID" value="PAU67476.1"/>
    <property type="molecule type" value="Genomic_DNA"/>
</dbReference>
<reference evidence="2 3" key="1">
    <citation type="journal article" date="2017" name="ISME J.">
        <title>Unveiling bifidobacterial biogeography across the mammalian branch of the tree of life.</title>
        <authorList>
            <person name="Milani C."/>
            <person name="Mangifesta M."/>
            <person name="Mancabelli L."/>
            <person name="Lugli G.A."/>
            <person name="James K."/>
            <person name="Duranti S."/>
            <person name="Turroni F."/>
            <person name="Ferrario C."/>
            <person name="Ossiprandi M.C."/>
            <person name="van Sinderen D."/>
            <person name="Ventura M."/>
        </authorList>
    </citation>
    <scope>NUCLEOTIDE SEQUENCE [LARGE SCALE GENOMIC DNA]</scope>
    <source>
        <strain evidence="3">Ham19E</strain>
    </source>
</reference>